<name>A0AAU9BPR8_9ENTR</name>
<dbReference type="Pfam" id="PF13847">
    <property type="entry name" value="Methyltransf_31"/>
    <property type="match status" value="1"/>
</dbReference>
<dbReference type="SMART" id="SM00220">
    <property type="entry name" value="S_TKc"/>
    <property type="match status" value="1"/>
</dbReference>
<dbReference type="InterPro" id="IPR011009">
    <property type="entry name" value="Kinase-like_dom_sf"/>
</dbReference>
<evidence type="ECO:0000256" key="4">
    <source>
        <dbReference type="SAM" id="Coils"/>
    </source>
</evidence>
<feature type="domain" description="Protein kinase" evidence="5">
    <location>
        <begin position="225"/>
        <end position="523"/>
    </location>
</feature>
<feature type="coiled-coil region" evidence="4">
    <location>
        <begin position="538"/>
        <end position="565"/>
    </location>
</feature>
<dbReference type="GO" id="GO:0004672">
    <property type="term" value="F:protein kinase activity"/>
    <property type="evidence" value="ECO:0007669"/>
    <property type="project" value="InterPro"/>
</dbReference>
<dbReference type="SUPFAM" id="SSF53335">
    <property type="entry name" value="S-adenosyl-L-methionine-dependent methyltransferases"/>
    <property type="match status" value="1"/>
</dbReference>
<dbReference type="InterPro" id="IPR000719">
    <property type="entry name" value="Prot_kinase_dom"/>
</dbReference>
<dbReference type="PANTHER" id="PTHR43464:SF19">
    <property type="entry name" value="UBIQUINONE BIOSYNTHESIS O-METHYLTRANSFERASE, MITOCHONDRIAL"/>
    <property type="match status" value="1"/>
</dbReference>
<dbReference type="AlphaFoldDB" id="A0AAU9BPR8"/>
<dbReference type="PANTHER" id="PTHR43464">
    <property type="entry name" value="METHYLTRANSFERASE"/>
    <property type="match status" value="1"/>
</dbReference>
<dbReference type="InterPro" id="IPR029063">
    <property type="entry name" value="SAM-dependent_MTases_sf"/>
</dbReference>
<sequence length="810" mass="93294">MTKNLKTLVSELPEIYQTIFGHPEWDGDAARDCNQRLDLITEQYDNLSRVLGRQLKVLDLGCAQGFFSLSLASKGATIVGIDFQQENINVCRALAEENPGFAADFRVGRIEEVIDALEEGEFDLAIGLSVFHHIVHLHGIDEVKRLLSRLADVTQAVILELAVKEEPLYWGVSQPDDPRELIEQCAFYRLIGEFDTHLSQVPRPMYLVSNHRVLLNDFNQPFQHWQNQPYAGAGLAHKRSRRYFFGEDYVCKFFYYDMPHNTLMAEESQRNKNELHNEMCFLAQPPTGFDTPALLAHGENAQSGWLVMEKLPGSLLSDMLVAGEEIDREKIIGTLLRSLAVLEKQGLWHDDVRPWNVMVDARQHARLIDFGSIVTTPQDCSWPANLVQSFFVFVNELFAENKNWTGFWRSAPVHPFNLPQPWSNWLYAVWQEPVGSWNFALLLALFDKKEKLPSAEQQRGATEQWIIAQETVLLELQSRVRNESASSEAMRGEIHALEQQIVQLQAEQQRGATEQWIIAQETVLLELQSRVRNESASSEAMRGEIHALEQQIVQLQAEQQRGATEQWIIAQETVLLELQSRVRNESASSEAMRGEIHALEQQIVQLQAEQDALVEKAVLPVSISHELSWLTENMEQLTALLGSAKAQSQAEIEPELPLETAELLQRLETANREIHHLNNENQQLRQEIEKIHRSRSWRMTKGYRYLGLQIHLLRQYGFVQRCKHFIKRVLRFVFSFMRKHPKVKHTAVNGLYKLGLYQSAYRLYRRMNPQPYSQYQADAQILSQTELQVMHPELLPPVVYEIYLKLTKNK</sequence>
<proteinExistence type="predicted"/>
<dbReference type="InterPro" id="IPR025714">
    <property type="entry name" value="Methyltranfer_dom"/>
</dbReference>
<geneLocation type="plasmid" evidence="6 7">
    <name>pN260-4</name>
</geneLocation>
<dbReference type="GO" id="GO:0032259">
    <property type="term" value="P:methylation"/>
    <property type="evidence" value="ECO:0007669"/>
    <property type="project" value="UniProtKB-KW"/>
</dbReference>
<dbReference type="GO" id="GO:0008168">
    <property type="term" value="F:methyltransferase activity"/>
    <property type="evidence" value="ECO:0007669"/>
    <property type="project" value="UniProtKB-KW"/>
</dbReference>
<dbReference type="Pfam" id="PF00069">
    <property type="entry name" value="Pkinase"/>
    <property type="match status" value="1"/>
</dbReference>
<evidence type="ECO:0000256" key="3">
    <source>
        <dbReference type="ARBA" id="ARBA00022691"/>
    </source>
</evidence>
<evidence type="ECO:0000256" key="2">
    <source>
        <dbReference type="ARBA" id="ARBA00022679"/>
    </source>
</evidence>
<dbReference type="GO" id="GO:0005524">
    <property type="term" value="F:ATP binding"/>
    <property type="evidence" value="ECO:0007669"/>
    <property type="project" value="InterPro"/>
</dbReference>
<gene>
    <name evidence="6" type="primary">wxcB</name>
    <name evidence="6" type="ORF">OIPHN260_53600</name>
</gene>
<evidence type="ECO:0000313" key="7">
    <source>
        <dbReference type="Proteomes" id="UP000595858"/>
    </source>
</evidence>
<keyword evidence="6" id="KW-0418">Kinase</keyword>
<evidence type="ECO:0000259" key="5">
    <source>
        <dbReference type="PROSITE" id="PS50011"/>
    </source>
</evidence>
<reference evidence="6" key="1">
    <citation type="journal article" date="2020" name="J Glob Antimicrob Resist">
        <title>Genomic characterization of clinical Enterobacter roggenkampii co-harboring blaIMP-1- and blaGES-5-encoding IncP6 and mcr-9-encoding IncHI2 plasmids isolated in Japan.</title>
        <authorList>
            <person name="Umeda K."/>
            <person name="Nakamura H."/>
            <person name="Fukuda A."/>
            <person name="Matsumoto Y."/>
            <person name="Motooka D."/>
            <person name="Nakamura S."/>
            <person name="Yasui Y."/>
            <person name="Yoshida H."/>
            <person name="Kawahara R."/>
        </authorList>
    </citation>
    <scope>NUCLEOTIDE SEQUENCE</scope>
    <source>
        <strain evidence="6">OIPH-N260</strain>
    </source>
</reference>
<evidence type="ECO:0000256" key="1">
    <source>
        <dbReference type="ARBA" id="ARBA00022603"/>
    </source>
</evidence>
<keyword evidence="2" id="KW-0808">Transferase</keyword>
<dbReference type="Proteomes" id="UP000595858">
    <property type="component" value="Plasmid pN260-4"/>
</dbReference>
<feature type="coiled-coil region" evidence="4">
    <location>
        <begin position="660"/>
        <end position="694"/>
    </location>
</feature>
<keyword evidence="6" id="KW-0614">Plasmid</keyword>
<feature type="coiled-coil region" evidence="4">
    <location>
        <begin position="487"/>
        <end position="514"/>
    </location>
</feature>
<evidence type="ECO:0000313" key="6">
    <source>
        <dbReference type="EMBL" id="BCL45857.1"/>
    </source>
</evidence>
<dbReference type="CDD" id="cd02440">
    <property type="entry name" value="AdoMet_MTases"/>
    <property type="match status" value="1"/>
</dbReference>
<dbReference type="PROSITE" id="PS50011">
    <property type="entry name" value="PROTEIN_KINASE_DOM"/>
    <property type="match status" value="1"/>
</dbReference>
<dbReference type="Gene3D" id="3.30.200.20">
    <property type="entry name" value="Phosphorylase Kinase, domain 1"/>
    <property type="match status" value="1"/>
</dbReference>
<dbReference type="RefSeq" id="WP_244857422.1">
    <property type="nucleotide sequence ID" value="NZ_AP023451.1"/>
</dbReference>
<keyword evidence="4" id="KW-0175">Coiled coil</keyword>
<accession>A0AAU9BPR8</accession>
<dbReference type="Gene3D" id="3.40.50.150">
    <property type="entry name" value="Vaccinia Virus protein VP39"/>
    <property type="match status" value="1"/>
</dbReference>
<dbReference type="Gene3D" id="1.10.510.10">
    <property type="entry name" value="Transferase(Phosphotransferase) domain 1"/>
    <property type="match status" value="1"/>
</dbReference>
<keyword evidence="1" id="KW-0489">Methyltransferase</keyword>
<dbReference type="SUPFAM" id="SSF56112">
    <property type="entry name" value="Protein kinase-like (PK-like)"/>
    <property type="match status" value="1"/>
</dbReference>
<protein>
    <submittedName>
        <fullName evidence="6">Kinase</fullName>
    </submittedName>
</protein>
<feature type="coiled-coil region" evidence="4">
    <location>
        <begin position="589"/>
        <end position="616"/>
    </location>
</feature>
<dbReference type="EMBL" id="AP023451">
    <property type="protein sequence ID" value="BCL45857.1"/>
    <property type="molecule type" value="Genomic_DNA"/>
</dbReference>
<keyword evidence="3" id="KW-0949">S-adenosyl-L-methionine</keyword>
<organism evidence="6 7">
    <name type="scientific">Enterobacter roggenkampii</name>
    <dbReference type="NCBI Taxonomy" id="1812935"/>
    <lineage>
        <taxon>Bacteria</taxon>
        <taxon>Pseudomonadati</taxon>
        <taxon>Pseudomonadota</taxon>
        <taxon>Gammaproteobacteria</taxon>
        <taxon>Enterobacterales</taxon>
        <taxon>Enterobacteriaceae</taxon>
        <taxon>Enterobacter</taxon>
        <taxon>Enterobacter cloacae complex</taxon>
    </lineage>
</organism>